<evidence type="ECO:0000256" key="6">
    <source>
        <dbReference type="SAM" id="Phobius"/>
    </source>
</evidence>
<dbReference type="InterPro" id="IPR039005">
    <property type="entry name" value="CSPG_rpt"/>
</dbReference>
<sequence>MLLQSPLLLHLTSSFLISTLRIHVEPEDATSVNGDDVQTPLILISPNRNMSLTFRGNAMLVDNLPLAGSGGLYTLKGPFAISANCQHGFSFKVSVDDAERVLASPSFCTNHGLNKILIGPDDRTDELFYGCIHNITFGPNKILDRWCRLKNKRSIHEETVDKISSLPKNIQPAYIGEPLSCREGSDVKILWKNIYIFPDHHRFDLNYGDIHFKVIHAPAYGRLLVGDTTVLEFTYEDIINQSLKYANDGSENAEDSFEVSVWIQTEANRTSTEPKLLTMPINIIPEDDQTQIEVTPEAENIIVTPSTKTLLNERFLKIWDLDTPTDKLWLDVVEEKNAHLVDRDGNDIKQFTLAEFLRNGIYIEAEEEQGYIKISTRDSLPKQVALKIRSSPLEFRLDTNTGLRLPFRSSRLITADNLTARANFPVSLGYSVVDNPEFGFIECLKPLPTGGLEEFQLCSQFTQMDLEKMRVRFRHSSDNRPSRDGFAFRVVHGSQQSELFEFLIEFFPISVKVYYQEPIVLNNTEEVVLSRNNLMAVSFPELIQPDDFIYHIVEPPKYGMLSRQVSNLKMRRIGLASNFTQYNIDHLTIVYKLNYVQYNVVNDFFMFRILTPTTTTELLRCDITFLPGENSFQLINRTILVNEGRKQKITNNTLWLETPDEKAFKFIVIIPPFYGNFVLIDKFGIREILDQNDDFNSIDITNKKLSYEHSGSKSLTDRTFLRAESLHNTVPNFSFWLNIRIIPLNTQKPRLTGAYATADRILTIYVSEGGERTLHPSLFPWTDPDSKTLKSDVHFFFPNLFKDFTICRNQFPEIPVRNFTLADLQRNSLILRHVSLKTEASPSYIASDGKFEVESTVKFIAAKNPFMKILCSNIPTISPLTQTSVILVDPKNLWTDTNLDLDPWTLIYFFNDEGENPFKILRDGKLVSTFKFSQEDVSFLRVFFLPQLEPSVIKMKVEGGGLVKEFDLTVAPNEPSSQNPFQIHIFDHITLPLGAVFSLDTNVINFDGSFSKSSISIHEAARYGRVVSTIKSSAGSETVSVDIDHFSKIDLQNGLISYVHNGVLNEAELDYLTFNISIDAFDSVGPFKLQFNIVDSSRPVLIVLKNVSLPWGDSITINNSHIRALVPNAQYENDETIRFEVAERPAVGRLLVESLDLNPVNPSFTQQQLRTGRVYFTASSGDDFKLKDYPTQTSITLRACKASCSNPQKITINVEADNIQKPELLRNEPLQTAEPVTIITSRHLHAADSDTSPKNLKYLVWQPAGGRVARINRQTESISSFSQEEINNRDVVFVIDGDDQEKTGFAFILTDGLYQSPPEWFSVIRKAESEIHLENNVRLNVAPGQKVLIGPDLLKARILKVPSDKVMYHVSRMPTLGKLVLKNLQRPVEYFTQADVDEDRLYFQSHTAELGLWTSRDYFGFTVYKRGNASESITIPRENEFRFKITVSYSYLPETELENFVQRNVINLTQDSEVLINSTHINLEKLENYCNDVLVLEIERQPTLGELEILKSHQRQDDEENEEIYELTAQKLHGGQRLMYKHNKQTGNDEFVISVYGQRERAKKADKLKIKVKLRISKRVDLDIQIKRFSSHVSVVSGGSTTLTPEQLLIDNLSIPGGDLVYHVVKQPANGVKVRLNSTAEVKEFRQDQINAGLVRLEHSPLAADDRFDVLMLEMGGQSRVMVIEIEPLALDLFNHSVVSYLQGNTYVLLDRRHLGAISNIPASKIYYNVTEPPKNGSLYWVAGETTATVFTQKNINDGDILYAQLNMNAYEDSFRFTLSNEEVELMPKVCKIKVDADIVLQELQVAPLSVNQIADVHLNASTLKGRTPRYLVIESPKYGNFFLYPKTNNTVTFFTQSNINEGRLFYRTDVFDGPLDDVILFELRSDDVQPARFNWTIRITSSTGQAGIAYTAGNKVLVKTPKLDKTNNSSQLDLNYRFPVLILLAIVAGVIGFLLCRKTDHEAEKRKSIVSGDAIPNIGTRELPDPDDDTPKLKKGRSEVLRPGPARPGNDLLGQTVYVDQKKPNPHQTMEQKEGTLTRNLTTFDQSHIPRKAPFGPAYKSTALSAIARAVEEGSPSGKQPPTSRLNDNQYWV</sequence>
<name>A0A1I7RYD7_BURXY</name>
<evidence type="ECO:0000256" key="4">
    <source>
        <dbReference type="PROSITE-ProRule" id="PRU01201"/>
    </source>
</evidence>
<keyword evidence="6" id="KW-1133">Transmembrane helix</keyword>
<dbReference type="WBParaSite" id="BXY_0575400.1">
    <property type="protein sequence ID" value="BXY_0575400.1"/>
    <property type="gene ID" value="BXY_0575400"/>
</dbReference>
<feature type="transmembrane region" description="Helical" evidence="6">
    <location>
        <begin position="1937"/>
        <end position="1957"/>
    </location>
</feature>
<reference evidence="12" key="1">
    <citation type="submission" date="2016-11" db="UniProtKB">
        <authorList>
            <consortium name="WormBaseParasite"/>
        </authorList>
    </citation>
    <scope>IDENTIFICATION</scope>
</reference>
<feature type="signal peptide" evidence="7">
    <location>
        <begin position="1"/>
        <end position="21"/>
    </location>
</feature>
<feature type="chain" id="PRO_5035359579" evidence="7">
    <location>
        <begin position="22"/>
        <end position="2094"/>
    </location>
</feature>
<protein>
    <submittedName>
        <fullName evidence="8">(pine wood nematode) hypothetical protein</fullName>
    </submittedName>
</protein>
<evidence type="ECO:0000313" key="11">
    <source>
        <dbReference type="Proteomes" id="UP000659654"/>
    </source>
</evidence>
<evidence type="ECO:0000256" key="3">
    <source>
        <dbReference type="ARBA" id="ARBA00023180"/>
    </source>
</evidence>
<dbReference type="eggNOG" id="KOG3597">
    <property type="taxonomic scope" value="Eukaryota"/>
</dbReference>
<evidence type="ECO:0000313" key="8">
    <source>
        <dbReference type="EMBL" id="CAD5210054.1"/>
    </source>
</evidence>
<dbReference type="EMBL" id="CAJFDI010000001">
    <property type="protein sequence ID" value="CAD5210054.1"/>
    <property type="molecule type" value="Genomic_DNA"/>
</dbReference>
<gene>
    <name evidence="8" type="ORF">BXYJ_LOCUS1743</name>
</gene>
<dbReference type="GO" id="GO:0009653">
    <property type="term" value="P:anatomical structure morphogenesis"/>
    <property type="evidence" value="ECO:0007669"/>
    <property type="project" value="TreeGrafter"/>
</dbReference>
<reference evidence="9" key="2">
    <citation type="submission" date="2020-08" db="EMBL/GenBank/DDBJ databases">
        <authorList>
            <person name="Kikuchi T."/>
        </authorList>
    </citation>
    <scope>NUCLEOTIDE SEQUENCE</scope>
    <source>
        <strain evidence="8">Ka4C1</strain>
    </source>
</reference>
<dbReference type="PANTHER" id="PTHR45739:SF12">
    <property type="entry name" value="CHONDROITIN SULFATE PROTEOGLYCAN 4-LIKE ISOFORM X2"/>
    <property type="match status" value="1"/>
</dbReference>
<feature type="compositionally biased region" description="Basic and acidic residues" evidence="5">
    <location>
        <begin position="1990"/>
        <end position="2001"/>
    </location>
</feature>
<dbReference type="PANTHER" id="PTHR45739">
    <property type="entry name" value="MATRIX PROTEIN, PUTATIVE-RELATED"/>
    <property type="match status" value="1"/>
</dbReference>
<dbReference type="Pfam" id="PF16184">
    <property type="entry name" value="Cadherin_3"/>
    <property type="match status" value="5"/>
</dbReference>
<keyword evidence="11" id="KW-1185">Reference proteome</keyword>
<dbReference type="OrthoDB" id="5831138at2759"/>
<keyword evidence="6" id="KW-0472">Membrane</keyword>
<evidence type="ECO:0000313" key="10">
    <source>
        <dbReference type="Proteomes" id="UP000095284"/>
    </source>
</evidence>
<evidence type="ECO:0000256" key="2">
    <source>
        <dbReference type="ARBA" id="ARBA00022737"/>
    </source>
</evidence>
<feature type="compositionally biased region" description="Polar residues" evidence="5">
    <location>
        <begin position="2078"/>
        <end position="2094"/>
    </location>
</feature>
<dbReference type="Proteomes" id="UP000659654">
    <property type="component" value="Unassembled WGS sequence"/>
</dbReference>
<feature type="region of interest" description="Disordered" evidence="5">
    <location>
        <begin position="1976"/>
        <end position="2014"/>
    </location>
</feature>
<evidence type="ECO:0000256" key="1">
    <source>
        <dbReference type="ARBA" id="ARBA00022729"/>
    </source>
</evidence>
<dbReference type="EMBL" id="CAJFCV020000001">
    <property type="protein sequence ID" value="CAG9085637.1"/>
    <property type="molecule type" value="Genomic_DNA"/>
</dbReference>
<feature type="repeat" description="CSPG" evidence="4">
    <location>
        <begin position="1330"/>
        <end position="1424"/>
    </location>
</feature>
<evidence type="ECO:0000313" key="9">
    <source>
        <dbReference type="EMBL" id="CAG9085637.1"/>
    </source>
</evidence>
<organism evidence="10 12">
    <name type="scientific">Bursaphelenchus xylophilus</name>
    <name type="common">Pinewood nematode worm</name>
    <name type="synonym">Aphelenchoides xylophilus</name>
    <dbReference type="NCBI Taxonomy" id="6326"/>
    <lineage>
        <taxon>Eukaryota</taxon>
        <taxon>Metazoa</taxon>
        <taxon>Ecdysozoa</taxon>
        <taxon>Nematoda</taxon>
        <taxon>Chromadorea</taxon>
        <taxon>Rhabditida</taxon>
        <taxon>Tylenchina</taxon>
        <taxon>Tylenchomorpha</taxon>
        <taxon>Aphelenchoidea</taxon>
        <taxon>Aphelenchoididae</taxon>
        <taxon>Bursaphelenchus</taxon>
    </lineage>
</organism>
<dbReference type="InterPro" id="IPR051561">
    <property type="entry name" value="FRAS1_ECM"/>
</dbReference>
<evidence type="ECO:0000313" key="12">
    <source>
        <dbReference type="WBParaSite" id="BXY_0575400.1"/>
    </source>
</evidence>
<keyword evidence="6" id="KW-0812">Transmembrane</keyword>
<evidence type="ECO:0000256" key="7">
    <source>
        <dbReference type="SAM" id="SignalP"/>
    </source>
</evidence>
<evidence type="ECO:0000256" key="5">
    <source>
        <dbReference type="SAM" id="MobiDB-lite"/>
    </source>
</evidence>
<keyword evidence="2" id="KW-0677">Repeat</keyword>
<dbReference type="Proteomes" id="UP000095284">
    <property type="component" value="Unplaced"/>
</dbReference>
<accession>A0A1I7RYD7</accession>
<keyword evidence="3" id="KW-0325">Glycoprotein</keyword>
<dbReference type="PROSITE" id="PS51854">
    <property type="entry name" value="CSPG"/>
    <property type="match status" value="1"/>
</dbReference>
<keyword evidence="1 7" id="KW-0732">Signal</keyword>
<feature type="region of interest" description="Disordered" evidence="5">
    <location>
        <begin position="2071"/>
        <end position="2094"/>
    </location>
</feature>
<proteinExistence type="predicted"/>
<dbReference type="Proteomes" id="UP000582659">
    <property type="component" value="Unassembled WGS sequence"/>
</dbReference>